<evidence type="ECO:0000313" key="3">
    <source>
        <dbReference type="Proteomes" id="UP000198931"/>
    </source>
</evidence>
<dbReference type="OrthoDB" id="9998318at2"/>
<keyword evidence="3" id="KW-1185">Reference proteome</keyword>
<dbReference type="STRING" id="1125876.SAMN05443292_1735"/>
<feature type="signal peptide" evidence="1">
    <location>
        <begin position="1"/>
        <end position="18"/>
    </location>
</feature>
<proteinExistence type="predicted"/>
<name>A0A1I3FZL6_9FLAO</name>
<keyword evidence="1" id="KW-0732">Signal</keyword>
<organism evidence="2 3">
    <name type="scientific">Halpernia frigidisoli</name>
    <dbReference type="NCBI Taxonomy" id="1125876"/>
    <lineage>
        <taxon>Bacteria</taxon>
        <taxon>Pseudomonadati</taxon>
        <taxon>Bacteroidota</taxon>
        <taxon>Flavobacteriia</taxon>
        <taxon>Flavobacteriales</taxon>
        <taxon>Weeksellaceae</taxon>
        <taxon>Chryseobacterium group</taxon>
        <taxon>Halpernia</taxon>
    </lineage>
</organism>
<sequence length="104" mass="11299">MKKVLLLAAFGVAGLMSANQVSQTFAKSHLTAEQNLNFIKSANNKFAPPAHQFVPIQSPCGQVYYLDLNQYSDDAAGLIQFGNDINYFNEQKCGSGGGFQGQYT</sequence>
<dbReference type="Proteomes" id="UP000198931">
    <property type="component" value="Unassembled WGS sequence"/>
</dbReference>
<reference evidence="2 3" key="1">
    <citation type="submission" date="2016-10" db="EMBL/GenBank/DDBJ databases">
        <authorList>
            <person name="de Groot N.N."/>
        </authorList>
    </citation>
    <scope>NUCLEOTIDE SEQUENCE [LARGE SCALE GENOMIC DNA]</scope>
    <source>
        <strain evidence="2 3">DSM 26000</strain>
    </source>
</reference>
<gene>
    <name evidence="2" type="ORF">SAMN05443292_1735</name>
</gene>
<feature type="chain" id="PRO_5011744699" evidence="1">
    <location>
        <begin position="19"/>
        <end position="104"/>
    </location>
</feature>
<protein>
    <submittedName>
        <fullName evidence="2">Uncharacterized protein</fullName>
    </submittedName>
</protein>
<dbReference type="EMBL" id="FOQT01000002">
    <property type="protein sequence ID" value="SFI16597.1"/>
    <property type="molecule type" value="Genomic_DNA"/>
</dbReference>
<evidence type="ECO:0000256" key="1">
    <source>
        <dbReference type="SAM" id="SignalP"/>
    </source>
</evidence>
<evidence type="ECO:0000313" key="2">
    <source>
        <dbReference type="EMBL" id="SFI16597.1"/>
    </source>
</evidence>
<dbReference type="RefSeq" id="WP_090079688.1">
    <property type="nucleotide sequence ID" value="NZ_FOQT01000002.1"/>
</dbReference>
<accession>A0A1I3FZL6</accession>
<dbReference type="AlphaFoldDB" id="A0A1I3FZL6"/>